<accession>A0AAN8JEP4</accession>
<feature type="domain" description="Fibronectin type-III" evidence="1">
    <location>
        <begin position="83"/>
        <end position="183"/>
    </location>
</feature>
<sequence>MESGISQFMWTIGSRPGHQDIMKYTTTPMDCAEANTNGMLLDGHTYFVTVKAINGAGLSTTIISRPVTVDATPPSVGHVIDVLDSDGDDVDYITNQSPLSVRWQGFHDPHSSMKYYTVKVGTCDDCDDMIPEIKTGLSQFFTFPKSKLVPGTKYITTVTGCNMADMCTSAFSDGVIVDVTAPIVGRVQDGTKDLDIEYQATRKFIGAKWHGFRDTESGIERYEWRVGTTTGGDELLKAQELPVVELAYRSNLPDNKLLPVNTAIYITVRCYNKAGLYSEATSNGFMIDTTLPVVTKKVVLSSYSSILSSTVISKSSIEIEWKFTDDESDIERQYISLSPHLLGDFNATAIEIPSVLTKYTFSSLDLHDGSKYKVKVVGCNLAGLCQSSITDDITVDSTPPTRGTFAVDTSHAAGLIRDKIEWNSWTINSINIGWLGFADLHTGISEYRVAVGTKPFFTDLNKVINWM</sequence>
<feature type="domain" description="Fibronectin type-III" evidence="1">
    <location>
        <begin position="303"/>
        <end position="401"/>
    </location>
</feature>
<name>A0AAN8JEP4_PATCE</name>
<evidence type="ECO:0000313" key="2">
    <source>
        <dbReference type="EMBL" id="KAK6173123.1"/>
    </source>
</evidence>
<evidence type="ECO:0000259" key="1">
    <source>
        <dbReference type="PROSITE" id="PS50853"/>
    </source>
</evidence>
<comment type="caution">
    <text evidence="2">The sequence shown here is derived from an EMBL/GenBank/DDBJ whole genome shotgun (WGS) entry which is preliminary data.</text>
</comment>
<dbReference type="PANTHER" id="PTHR16897:SF2">
    <property type="entry name" value="OS03G0226600 PROTEIN"/>
    <property type="match status" value="1"/>
</dbReference>
<proteinExistence type="predicted"/>
<keyword evidence="3" id="KW-1185">Reference proteome</keyword>
<dbReference type="AlphaFoldDB" id="A0AAN8JEP4"/>
<dbReference type="SUPFAM" id="SSF49265">
    <property type="entry name" value="Fibronectin type III"/>
    <property type="match status" value="2"/>
</dbReference>
<organism evidence="2 3">
    <name type="scientific">Patella caerulea</name>
    <name type="common">Rayed Mediterranean limpet</name>
    <dbReference type="NCBI Taxonomy" id="87958"/>
    <lineage>
        <taxon>Eukaryota</taxon>
        <taxon>Metazoa</taxon>
        <taxon>Spiralia</taxon>
        <taxon>Lophotrochozoa</taxon>
        <taxon>Mollusca</taxon>
        <taxon>Gastropoda</taxon>
        <taxon>Patellogastropoda</taxon>
        <taxon>Patelloidea</taxon>
        <taxon>Patellidae</taxon>
        <taxon>Patella</taxon>
    </lineage>
</organism>
<dbReference type="InterPro" id="IPR003961">
    <property type="entry name" value="FN3_dom"/>
</dbReference>
<evidence type="ECO:0000313" key="3">
    <source>
        <dbReference type="Proteomes" id="UP001347796"/>
    </source>
</evidence>
<dbReference type="EMBL" id="JAZGQO010000011">
    <property type="protein sequence ID" value="KAK6173123.1"/>
    <property type="molecule type" value="Genomic_DNA"/>
</dbReference>
<dbReference type="PANTHER" id="PTHR16897">
    <property type="entry name" value="OS10G0105400 PROTEIN"/>
    <property type="match status" value="1"/>
</dbReference>
<protein>
    <recommendedName>
        <fullName evidence="1">Fibronectin type-III domain-containing protein</fullName>
    </recommendedName>
</protein>
<dbReference type="Proteomes" id="UP001347796">
    <property type="component" value="Unassembled WGS sequence"/>
</dbReference>
<dbReference type="PROSITE" id="PS50853">
    <property type="entry name" value="FN3"/>
    <property type="match status" value="2"/>
</dbReference>
<dbReference type="InterPro" id="IPR036116">
    <property type="entry name" value="FN3_sf"/>
</dbReference>
<reference evidence="2 3" key="1">
    <citation type="submission" date="2024-01" db="EMBL/GenBank/DDBJ databases">
        <title>The genome of the rayed Mediterranean limpet Patella caerulea (Linnaeus, 1758).</title>
        <authorList>
            <person name="Anh-Thu Weber A."/>
            <person name="Halstead-Nussloch G."/>
        </authorList>
    </citation>
    <scope>NUCLEOTIDE SEQUENCE [LARGE SCALE GENOMIC DNA]</scope>
    <source>
        <strain evidence="2">AATW-2023a</strain>
        <tissue evidence="2">Whole specimen</tissue>
    </source>
</reference>
<gene>
    <name evidence="2" type="ORF">SNE40_016641</name>
</gene>